<evidence type="ECO:0000256" key="1">
    <source>
        <dbReference type="SAM" id="Phobius"/>
    </source>
</evidence>
<keyword evidence="1" id="KW-0812">Transmembrane</keyword>
<sequence length="112" mass="12951">MDGCRWSFIFFNLISILDFQYSYMLGIFDMRHLFFRFLLLFGLAFVPGRTLATEYQSQPSLIQNLTSKPTSEKFYTQAARLVQGQIDLIAPIEEPTDPYPNPLGYVRGQLTI</sequence>
<organism evidence="2 3">
    <name type="scientific">Umezakia ovalisporum FSS-62</name>
    <dbReference type="NCBI Taxonomy" id="2971776"/>
    <lineage>
        <taxon>Bacteria</taxon>
        <taxon>Bacillati</taxon>
        <taxon>Cyanobacteriota</taxon>
        <taxon>Cyanophyceae</taxon>
        <taxon>Nostocales</taxon>
        <taxon>Nodulariaceae</taxon>
        <taxon>Umezakia</taxon>
    </lineage>
</organism>
<feature type="transmembrane region" description="Helical" evidence="1">
    <location>
        <begin position="6"/>
        <end position="26"/>
    </location>
</feature>
<keyword evidence="1" id="KW-0472">Membrane</keyword>
<protein>
    <submittedName>
        <fullName evidence="2">Uncharacterized protein</fullName>
    </submittedName>
</protein>
<dbReference type="RefSeq" id="WP_280651656.1">
    <property type="nucleotide sequence ID" value="NZ_JANQDL010000082.1"/>
</dbReference>
<evidence type="ECO:0000313" key="2">
    <source>
        <dbReference type="EMBL" id="MDH6064497.1"/>
    </source>
</evidence>
<accession>A0AA43KFA1</accession>
<reference evidence="2 3" key="1">
    <citation type="journal article" date="2023" name="J. Phycol.">
        <title>Chrysosporum ovalisporum is synonymous with the true-branching cyanobacterium Umezakia natans (Nostocales/Aphanizomenonaceae).</title>
        <authorList>
            <person name="McGregor G.B."/>
            <person name="Sendall B.C."/>
            <person name="Niiyama Y."/>
            <person name="Tuji A."/>
            <person name="Willis A."/>
        </authorList>
    </citation>
    <scope>NUCLEOTIDE SEQUENCE [LARGE SCALE GENOMIC DNA]</scope>
    <source>
        <strain evidence="2 3">FSS-62</strain>
    </source>
</reference>
<name>A0AA43KFA1_9CYAN</name>
<keyword evidence="1" id="KW-1133">Transmembrane helix</keyword>
<evidence type="ECO:0000313" key="3">
    <source>
        <dbReference type="Proteomes" id="UP001159370"/>
    </source>
</evidence>
<comment type="caution">
    <text evidence="2">The sequence shown here is derived from an EMBL/GenBank/DDBJ whole genome shotgun (WGS) entry which is preliminary data.</text>
</comment>
<dbReference type="AlphaFoldDB" id="A0AA43KFA1"/>
<dbReference type="Proteomes" id="UP001159370">
    <property type="component" value="Unassembled WGS sequence"/>
</dbReference>
<gene>
    <name evidence="2" type="ORF">NWP23_12105</name>
</gene>
<dbReference type="EMBL" id="JANQDL010000082">
    <property type="protein sequence ID" value="MDH6064497.1"/>
    <property type="molecule type" value="Genomic_DNA"/>
</dbReference>
<proteinExistence type="predicted"/>